<dbReference type="InterPro" id="IPR044862">
    <property type="entry name" value="Pro_4_hyd_alph_FE2OG_OXY"/>
</dbReference>
<evidence type="ECO:0000256" key="1">
    <source>
        <dbReference type="ARBA" id="ARBA00001961"/>
    </source>
</evidence>
<evidence type="ECO:0000259" key="8">
    <source>
        <dbReference type="PROSITE" id="PS51471"/>
    </source>
</evidence>
<keyword evidence="10" id="KW-1185">Reference proteome</keyword>
<proteinExistence type="predicted"/>
<dbReference type="InterPro" id="IPR045054">
    <property type="entry name" value="P4HA-like"/>
</dbReference>
<dbReference type="InterPro" id="IPR006620">
    <property type="entry name" value="Pro_4_hyd_alph"/>
</dbReference>
<dbReference type="PROSITE" id="PS51471">
    <property type="entry name" value="FE2OG_OXY"/>
    <property type="match status" value="1"/>
</dbReference>
<evidence type="ECO:0000313" key="10">
    <source>
        <dbReference type="Proteomes" id="UP001303115"/>
    </source>
</evidence>
<evidence type="ECO:0000256" key="6">
    <source>
        <dbReference type="SAM" id="MobiDB-lite"/>
    </source>
</evidence>
<dbReference type="Gene3D" id="2.60.120.620">
    <property type="entry name" value="q2cbj1_9rhob like domain"/>
    <property type="match status" value="1"/>
</dbReference>
<feature type="signal peptide" evidence="7">
    <location>
        <begin position="1"/>
        <end position="21"/>
    </location>
</feature>
<keyword evidence="2" id="KW-0479">Metal-binding</keyword>
<comment type="cofactor">
    <cofactor evidence="1">
        <name>L-ascorbate</name>
        <dbReference type="ChEBI" id="CHEBI:38290"/>
    </cofactor>
</comment>
<dbReference type="GO" id="GO:0005783">
    <property type="term" value="C:endoplasmic reticulum"/>
    <property type="evidence" value="ECO:0007669"/>
    <property type="project" value="TreeGrafter"/>
</dbReference>
<evidence type="ECO:0000256" key="5">
    <source>
        <dbReference type="ARBA" id="ARBA00023004"/>
    </source>
</evidence>
<keyword evidence="3" id="KW-0223">Dioxygenase</keyword>
<dbReference type="GO" id="GO:0004656">
    <property type="term" value="F:procollagen-proline 4-dioxygenase activity"/>
    <property type="evidence" value="ECO:0007669"/>
    <property type="project" value="TreeGrafter"/>
</dbReference>
<comment type="caution">
    <text evidence="9">The sequence shown here is derived from an EMBL/GenBank/DDBJ whole genome shotgun (WGS) entry which is preliminary data.</text>
</comment>
<dbReference type="SMART" id="SM00702">
    <property type="entry name" value="P4Hc"/>
    <property type="match status" value="1"/>
</dbReference>
<dbReference type="PANTHER" id="PTHR10869">
    <property type="entry name" value="PROLYL 4-HYDROXYLASE ALPHA SUBUNIT"/>
    <property type="match status" value="1"/>
</dbReference>
<evidence type="ECO:0000256" key="7">
    <source>
        <dbReference type="SAM" id="SignalP"/>
    </source>
</evidence>
<organism evidence="9 10">
    <name type="scientific">Parachaetomium inaequale</name>
    <dbReference type="NCBI Taxonomy" id="2588326"/>
    <lineage>
        <taxon>Eukaryota</taxon>
        <taxon>Fungi</taxon>
        <taxon>Dikarya</taxon>
        <taxon>Ascomycota</taxon>
        <taxon>Pezizomycotina</taxon>
        <taxon>Sordariomycetes</taxon>
        <taxon>Sordariomycetidae</taxon>
        <taxon>Sordariales</taxon>
        <taxon>Chaetomiaceae</taxon>
        <taxon>Parachaetomium</taxon>
    </lineage>
</organism>
<reference evidence="10" key="1">
    <citation type="journal article" date="2023" name="Mol. Phylogenet. Evol.">
        <title>Genome-scale phylogeny and comparative genomics of the fungal order Sordariales.</title>
        <authorList>
            <person name="Hensen N."/>
            <person name="Bonometti L."/>
            <person name="Westerberg I."/>
            <person name="Brannstrom I.O."/>
            <person name="Guillou S."/>
            <person name="Cros-Aarteil S."/>
            <person name="Calhoun S."/>
            <person name="Haridas S."/>
            <person name="Kuo A."/>
            <person name="Mondo S."/>
            <person name="Pangilinan J."/>
            <person name="Riley R."/>
            <person name="LaButti K."/>
            <person name="Andreopoulos B."/>
            <person name="Lipzen A."/>
            <person name="Chen C."/>
            <person name="Yan M."/>
            <person name="Daum C."/>
            <person name="Ng V."/>
            <person name="Clum A."/>
            <person name="Steindorff A."/>
            <person name="Ohm R.A."/>
            <person name="Martin F."/>
            <person name="Silar P."/>
            <person name="Natvig D.O."/>
            <person name="Lalanne C."/>
            <person name="Gautier V."/>
            <person name="Ament-Velasquez S.L."/>
            <person name="Kruys A."/>
            <person name="Hutchinson M.I."/>
            <person name="Powell A.J."/>
            <person name="Barry K."/>
            <person name="Miller A.N."/>
            <person name="Grigoriev I.V."/>
            <person name="Debuchy R."/>
            <person name="Gladieux P."/>
            <person name="Hiltunen Thoren M."/>
            <person name="Johannesson H."/>
        </authorList>
    </citation>
    <scope>NUCLEOTIDE SEQUENCE [LARGE SCALE GENOMIC DNA]</scope>
    <source>
        <strain evidence="10">CBS 284.82</strain>
    </source>
</reference>
<keyword evidence="7" id="KW-0732">Signal</keyword>
<dbReference type="PANTHER" id="PTHR10869:SF246">
    <property type="entry name" value="TRANSMEMBRANE PROLYL 4-HYDROXYLASE"/>
    <property type="match status" value="1"/>
</dbReference>
<keyword evidence="4" id="KW-0560">Oxidoreductase</keyword>
<feature type="domain" description="Fe2OG dioxygenase" evidence="8">
    <location>
        <begin position="145"/>
        <end position="283"/>
    </location>
</feature>
<feature type="chain" id="PRO_5042958774" evidence="7">
    <location>
        <begin position="22"/>
        <end position="286"/>
    </location>
</feature>
<gene>
    <name evidence="9" type="ORF">C8A01DRAFT_41781</name>
</gene>
<evidence type="ECO:0000256" key="3">
    <source>
        <dbReference type="ARBA" id="ARBA00022964"/>
    </source>
</evidence>
<keyword evidence="5" id="KW-0408">Iron</keyword>
<dbReference type="AlphaFoldDB" id="A0AAN6P4Z6"/>
<dbReference type="EMBL" id="MU854703">
    <property type="protein sequence ID" value="KAK4031779.1"/>
    <property type="molecule type" value="Genomic_DNA"/>
</dbReference>
<protein>
    <submittedName>
        <fullName evidence="9">Prolyl 4-hydroxylase subunit alpha-3</fullName>
    </submittedName>
</protein>
<name>A0AAN6P4Z6_9PEZI</name>
<evidence type="ECO:0000256" key="4">
    <source>
        <dbReference type="ARBA" id="ARBA00023002"/>
    </source>
</evidence>
<feature type="region of interest" description="Disordered" evidence="6">
    <location>
        <begin position="187"/>
        <end position="206"/>
    </location>
</feature>
<sequence>MFTYLLALVPILLFFSNPINQLFSPSTPQIRRLPRPQLNEDLLALESPEPSNYTCPPNPYTIHVFSRAPLVLYIENFLSPDERTHLLEISEPLYAPSTITHNGGGTVAHTPSVRDSEVALVPRTPAVRCIEERARALQGWRDEVWIERLRVQRYREGGHYEHHFDWSSGRGGWGRVSSFMAWVDDRASSSSSGDGDGEELEGGGTEFPLLRGKGDARWCRFVECPSPSPLEGKGVVFKVAPGNAVYWENFMADGTGRGHEETWHAGLPVRKGSKVGLNIWSWGRIE</sequence>
<evidence type="ECO:0000313" key="9">
    <source>
        <dbReference type="EMBL" id="KAK4031779.1"/>
    </source>
</evidence>
<accession>A0AAN6P4Z6</accession>
<dbReference type="InterPro" id="IPR005123">
    <property type="entry name" value="Oxoglu/Fe-dep_dioxygenase_dom"/>
</dbReference>
<evidence type="ECO:0000256" key="2">
    <source>
        <dbReference type="ARBA" id="ARBA00022723"/>
    </source>
</evidence>
<dbReference type="GO" id="GO:0031418">
    <property type="term" value="F:L-ascorbic acid binding"/>
    <property type="evidence" value="ECO:0007669"/>
    <property type="project" value="InterPro"/>
</dbReference>
<dbReference type="GO" id="GO:0005506">
    <property type="term" value="F:iron ion binding"/>
    <property type="evidence" value="ECO:0007669"/>
    <property type="project" value="InterPro"/>
</dbReference>
<dbReference type="Pfam" id="PF13640">
    <property type="entry name" value="2OG-FeII_Oxy_3"/>
    <property type="match status" value="1"/>
</dbReference>
<dbReference type="Proteomes" id="UP001303115">
    <property type="component" value="Unassembled WGS sequence"/>
</dbReference>